<keyword evidence="5" id="KW-0411">Iron-sulfur</keyword>
<dbReference type="Gene3D" id="3.40.228.10">
    <property type="entry name" value="Dimethylsulfoxide Reductase, domain 2"/>
    <property type="match status" value="1"/>
</dbReference>
<dbReference type="PANTHER" id="PTHR43105">
    <property type="entry name" value="RESPIRATORY NITRATE REDUCTASE"/>
    <property type="match status" value="1"/>
</dbReference>
<dbReference type="SUPFAM" id="SSF50692">
    <property type="entry name" value="ADC-like"/>
    <property type="match status" value="1"/>
</dbReference>
<dbReference type="InterPro" id="IPR050123">
    <property type="entry name" value="Prok_molybdopt-oxidoreductase"/>
</dbReference>
<dbReference type="SUPFAM" id="SSF53706">
    <property type="entry name" value="Formate dehydrogenase/DMSO reductase, domains 1-3"/>
    <property type="match status" value="1"/>
</dbReference>
<keyword evidence="3" id="KW-0479">Metal-binding</keyword>
<evidence type="ECO:0000313" key="8">
    <source>
        <dbReference type="Proteomes" id="UP001597262"/>
    </source>
</evidence>
<evidence type="ECO:0000313" key="7">
    <source>
        <dbReference type="EMBL" id="MFD1175482.1"/>
    </source>
</evidence>
<dbReference type="InterPro" id="IPR006656">
    <property type="entry name" value="Mopterin_OxRdtase"/>
</dbReference>
<reference evidence="8" key="1">
    <citation type="journal article" date="2019" name="Int. J. Syst. Evol. Microbiol.">
        <title>The Global Catalogue of Microorganisms (GCM) 10K type strain sequencing project: providing services to taxonomists for standard genome sequencing and annotation.</title>
        <authorList>
            <consortium name="The Broad Institute Genomics Platform"/>
            <consortium name="The Broad Institute Genome Sequencing Center for Infectious Disease"/>
            <person name="Wu L."/>
            <person name="Ma J."/>
        </authorList>
    </citation>
    <scope>NUCLEOTIDE SEQUENCE [LARGE SCALE GENOMIC DNA]</scope>
    <source>
        <strain evidence="8">CCUG 59189</strain>
    </source>
</reference>
<evidence type="ECO:0000256" key="5">
    <source>
        <dbReference type="ARBA" id="ARBA00023014"/>
    </source>
</evidence>
<proteinExistence type="predicted"/>
<dbReference type="Gene3D" id="3.40.50.740">
    <property type="match status" value="1"/>
</dbReference>
<dbReference type="Pfam" id="PF01568">
    <property type="entry name" value="Molydop_binding"/>
    <property type="match status" value="1"/>
</dbReference>
<keyword evidence="4" id="KW-0408">Iron</keyword>
<accession>A0ABW3RTB9</accession>
<comment type="caution">
    <text evidence="7">The sequence shown here is derived from an EMBL/GenBank/DDBJ whole genome shotgun (WGS) entry which is preliminary data.</text>
</comment>
<dbReference type="Gene3D" id="2.40.40.20">
    <property type="match status" value="1"/>
</dbReference>
<comment type="cofactor">
    <cofactor evidence="1">
        <name>Mo-bis(molybdopterin guanine dinucleotide)</name>
        <dbReference type="ChEBI" id="CHEBI:60539"/>
    </cofactor>
</comment>
<dbReference type="PROSITE" id="PS51669">
    <property type="entry name" value="4FE4S_MOW_BIS_MGD"/>
    <property type="match status" value="1"/>
</dbReference>
<evidence type="ECO:0000256" key="3">
    <source>
        <dbReference type="ARBA" id="ARBA00022723"/>
    </source>
</evidence>
<name>A0ABW3RTB9_9BACL</name>
<keyword evidence="2" id="KW-0004">4Fe-4S</keyword>
<dbReference type="RefSeq" id="WP_379316880.1">
    <property type="nucleotide sequence ID" value="NZ_JBHTLM010000002.1"/>
</dbReference>
<evidence type="ECO:0000256" key="2">
    <source>
        <dbReference type="ARBA" id="ARBA00022485"/>
    </source>
</evidence>
<evidence type="ECO:0000256" key="4">
    <source>
        <dbReference type="ARBA" id="ARBA00023004"/>
    </source>
</evidence>
<dbReference type="Gene3D" id="2.20.25.90">
    <property type="entry name" value="ADC-like domains"/>
    <property type="match status" value="1"/>
</dbReference>
<dbReference type="InterPro" id="IPR006963">
    <property type="entry name" value="Mopterin_OxRdtase_4Fe-4S_dom"/>
</dbReference>
<dbReference type="InterPro" id="IPR009010">
    <property type="entry name" value="Asp_de-COase-like_dom_sf"/>
</dbReference>
<protein>
    <submittedName>
        <fullName evidence="7">Molybdopterin oxidoreductase family protein</fullName>
    </submittedName>
</protein>
<dbReference type="CDD" id="cd00508">
    <property type="entry name" value="MopB_CT_Fdh-Nap-like"/>
    <property type="match status" value="1"/>
</dbReference>
<dbReference type="PANTHER" id="PTHR43105:SF10">
    <property type="entry name" value="NADH-QUINONE OXIDOREDUCTASE SUBUNIT G"/>
    <property type="match status" value="1"/>
</dbReference>
<keyword evidence="8" id="KW-1185">Reference proteome</keyword>
<dbReference type="Proteomes" id="UP001597262">
    <property type="component" value="Unassembled WGS sequence"/>
</dbReference>
<evidence type="ECO:0000259" key="6">
    <source>
        <dbReference type="PROSITE" id="PS51669"/>
    </source>
</evidence>
<evidence type="ECO:0000256" key="1">
    <source>
        <dbReference type="ARBA" id="ARBA00001942"/>
    </source>
</evidence>
<feature type="domain" description="4Fe-4S Mo/W bis-MGD-type" evidence="6">
    <location>
        <begin position="16"/>
        <end position="74"/>
    </location>
</feature>
<dbReference type="SMART" id="SM00926">
    <property type="entry name" value="Molybdop_Fe4S4"/>
    <property type="match status" value="1"/>
</dbReference>
<dbReference type="Pfam" id="PF00384">
    <property type="entry name" value="Molybdopterin"/>
    <property type="match status" value="1"/>
</dbReference>
<dbReference type="InterPro" id="IPR006657">
    <property type="entry name" value="MoPterin_dinucl-bd_dom"/>
</dbReference>
<dbReference type="EMBL" id="JBHTLM010000002">
    <property type="protein sequence ID" value="MFD1175482.1"/>
    <property type="molecule type" value="Genomic_DNA"/>
</dbReference>
<dbReference type="Pfam" id="PF04879">
    <property type="entry name" value="Molybdop_Fe4S4"/>
    <property type="match status" value="1"/>
</dbReference>
<sequence>MPHMSLIPGAALSGQDGRVRTHCCFCSMQCGIELQASPGGSSGYEVKPSPDFPVATGRLCQKGFNSMNHTLHPERVLTARRRHRLHLLSWEDNLIQAEQTQAGGAWEKNAWEEAPLEKALDEIAERIQSLQKQYGRDCISVYGGGSLTNELCYLLGKFTRVALGSRYVDYNGRYCMSSAAAAQQLAFGIDRGLSFPLEDIPKAKYIILAGTNIAECQPTLMPYLMEAKKQKAVIVTIDPRRTLTSKIADIHMELQPGHDSLLVSGLLHVILLEELYDKAFVASHTEGLEEIQKAVLPFSPERVSEITGVSPDIIRTVARGFAGTDAGIVLTARGLEQQVNGVEHTLQYINLCLLTGNIGRPGSGFGSVTGQANGQGGREHGLKADQLPGYRSIEDPEARAHVSRVWGIDPAKLPGKGVSAYELFGKILDGDIKAMIILGSNPIVSSPNSSRVAEALSKLELLVVVDLFETETAAYADWLLPGSSFLEVEGTLTNLEGRVFHRPQVFPPPPGILPDDKLICALAERLGKGRYFSYASSEDIFDELCRASAGGKADYSGMSYSRIRESHGLFWPCPSGEHPGTPQMFEGGSFARPGGRARLHAIIPEPPAESPDSDYPYILTTGRLGNHYLSGSQTRRTPALTKKAPVPVAEIHPTLAETLGLEPGDKIRLTSRRGSLAFDVKRSPAIHPKTIFVPFHWGGELSINRLTSDALHPISRMPEFKICAVRAERIAPAITDVPEKAVNDLHA</sequence>
<gene>
    <name evidence="7" type="ORF">ACFQ3W_04095</name>
</gene>
<organism evidence="7 8">
    <name type="scientific">Paenibacillus puldeungensis</name>
    <dbReference type="NCBI Taxonomy" id="696536"/>
    <lineage>
        <taxon>Bacteria</taxon>
        <taxon>Bacillati</taxon>
        <taxon>Bacillota</taxon>
        <taxon>Bacilli</taxon>
        <taxon>Bacillales</taxon>
        <taxon>Paenibacillaceae</taxon>
        <taxon>Paenibacillus</taxon>
    </lineage>
</organism>